<dbReference type="RefSeq" id="XP_018714622.1">
    <property type="nucleotide sequence ID" value="XM_018853733.1"/>
</dbReference>
<feature type="binding site" evidence="13">
    <location>
        <position position="196"/>
    </location>
    <ligand>
        <name>Zn(2+)</name>
        <dbReference type="ChEBI" id="CHEBI:29105"/>
    </ligand>
</feature>
<dbReference type="GO" id="GO:0004843">
    <property type="term" value="F:cysteine-type deubiquitinase activity"/>
    <property type="evidence" value="ECO:0007669"/>
    <property type="project" value="UniProtKB-UniRule"/>
</dbReference>
<keyword evidence="21" id="KW-1185">Reference proteome</keyword>
<dbReference type="GeneID" id="30026709"/>
<dbReference type="SUPFAM" id="SSF57850">
    <property type="entry name" value="RING/U-box"/>
    <property type="match status" value="2"/>
</dbReference>
<evidence type="ECO:0000313" key="20">
    <source>
        <dbReference type="EMBL" id="OBA24141.1"/>
    </source>
</evidence>
<evidence type="ECO:0000256" key="4">
    <source>
        <dbReference type="ARBA" id="ARBA00022723"/>
    </source>
</evidence>
<dbReference type="Pfam" id="PF00443">
    <property type="entry name" value="UCH"/>
    <property type="match status" value="1"/>
</dbReference>
<dbReference type="FunFam" id="1.10.8.10:FF:000086">
    <property type="entry name" value="Ubiquitin carboxyl-terminal hydrolase"/>
    <property type="match status" value="1"/>
</dbReference>
<feature type="domain" description="UBA" evidence="17">
    <location>
        <begin position="592"/>
        <end position="633"/>
    </location>
</feature>
<dbReference type="PROSITE" id="PS00972">
    <property type="entry name" value="USP_1"/>
    <property type="match status" value="1"/>
</dbReference>
<evidence type="ECO:0000256" key="13">
    <source>
        <dbReference type="PIRSR" id="PIRSR016308-3"/>
    </source>
</evidence>
<dbReference type="InterPro" id="IPR041432">
    <property type="entry name" value="UBP13_Znf-UBP_var"/>
</dbReference>
<reference evidence="20 21" key="1">
    <citation type="submission" date="2016-05" db="EMBL/GenBank/DDBJ databases">
        <title>Comparative genomics of biotechnologically important yeasts.</title>
        <authorList>
            <consortium name="DOE Joint Genome Institute"/>
            <person name="Riley R."/>
            <person name="Haridas S."/>
            <person name="Wolfe K.H."/>
            <person name="Lopes M.R."/>
            <person name="Hittinger C.T."/>
            <person name="Goker M."/>
            <person name="Salamov A."/>
            <person name="Wisecaver J."/>
            <person name="Long T.M."/>
            <person name="Aerts A.L."/>
            <person name="Barry K."/>
            <person name="Choi C."/>
            <person name="Clum A."/>
            <person name="Coughlan A.Y."/>
            <person name="Deshpande S."/>
            <person name="Douglass A.P."/>
            <person name="Hanson S.J."/>
            <person name="Klenk H.-P."/>
            <person name="LaButti K."/>
            <person name="Lapidus A."/>
            <person name="Lindquist E."/>
            <person name="Lipzen A."/>
            <person name="Meier-kolthoff J.P."/>
            <person name="Ohm R.A."/>
            <person name="Otillar R.P."/>
            <person name="Pangilinan J."/>
            <person name="Peng Y."/>
            <person name="Rokas A."/>
            <person name="Rosa C.A."/>
            <person name="Scheuner C."/>
            <person name="Sibirny A.A."/>
            <person name="Slot J.C."/>
            <person name="Stielow J.B."/>
            <person name="Sun H."/>
            <person name="Kurtzman C.P."/>
            <person name="Blackwell M."/>
            <person name="Grigoriev I.V."/>
            <person name="Jeffries T.W."/>
        </authorList>
    </citation>
    <scope>NUCLEOTIDE SEQUENCE [LARGE SCALE GENOMIC DNA]</scope>
    <source>
        <strain evidence="20 21">NRRL YB-4993</strain>
    </source>
</reference>
<dbReference type="InterPro" id="IPR001607">
    <property type="entry name" value="Znf_UBP"/>
</dbReference>
<dbReference type="Pfam" id="PF02148">
    <property type="entry name" value="zf-UBP"/>
    <property type="match status" value="1"/>
</dbReference>
<dbReference type="CDD" id="cd14298">
    <property type="entry name" value="UBA2_scUBP14_like"/>
    <property type="match status" value="1"/>
</dbReference>
<keyword evidence="3 11" id="KW-0645">Protease</keyword>
<evidence type="ECO:0000256" key="8">
    <source>
        <dbReference type="ARBA" id="ARBA00022801"/>
    </source>
</evidence>
<name>A0A1A0HJG6_9ASCO</name>
<dbReference type="GO" id="GO:0006508">
    <property type="term" value="P:proteolysis"/>
    <property type="evidence" value="ECO:0007669"/>
    <property type="project" value="UniProtKB-KW"/>
</dbReference>
<dbReference type="PANTHER" id="PTHR24006">
    <property type="entry name" value="UBIQUITIN CARBOXYL-TERMINAL HYDROLASE"/>
    <property type="match status" value="1"/>
</dbReference>
<feature type="binding site" evidence="13">
    <location>
        <position position="227"/>
    </location>
    <ligand>
        <name>Zn(2+)</name>
        <dbReference type="ChEBI" id="CHEBI:29105"/>
    </ligand>
</feature>
<dbReference type="SUPFAM" id="SSF46934">
    <property type="entry name" value="UBA-like"/>
    <property type="match status" value="1"/>
</dbReference>
<dbReference type="PIRSF" id="PIRSF016308">
    <property type="entry name" value="UBP"/>
    <property type="match status" value="1"/>
</dbReference>
<feature type="domain" description="UBA" evidence="17">
    <location>
        <begin position="654"/>
        <end position="697"/>
    </location>
</feature>
<dbReference type="InterPro" id="IPR050164">
    <property type="entry name" value="Peptidase_C19"/>
</dbReference>
<feature type="domain" description="UBP-type" evidence="19">
    <location>
        <begin position="170"/>
        <end position="281"/>
    </location>
</feature>
<comment type="similarity">
    <text evidence="2 11 15">Belongs to the peptidase C19 family.</text>
</comment>
<dbReference type="Gene3D" id="3.30.40.10">
    <property type="entry name" value="Zinc/RING finger domain, C3HC4 (zinc finger)"/>
    <property type="match status" value="2"/>
</dbReference>
<keyword evidence="7 11" id="KW-0833">Ubl conjugation pathway</keyword>
<accession>A0A1A0HJG6</accession>
<dbReference type="PANTHER" id="PTHR24006:SF664">
    <property type="entry name" value="UBIQUITIN CARBOXYL-TERMINAL HYDROLASE"/>
    <property type="match status" value="1"/>
</dbReference>
<dbReference type="InterPro" id="IPR028889">
    <property type="entry name" value="USP"/>
</dbReference>
<feature type="active site" description="Nucleophile" evidence="12">
    <location>
        <position position="332"/>
    </location>
</feature>
<evidence type="ECO:0000259" key="17">
    <source>
        <dbReference type="PROSITE" id="PS50030"/>
    </source>
</evidence>
<dbReference type="InterPro" id="IPR038765">
    <property type="entry name" value="Papain-like_cys_pep_sf"/>
</dbReference>
<protein>
    <recommendedName>
        <fullName evidence="11 15">Ubiquitin carboxyl-terminal hydrolase</fullName>
        <ecNumber evidence="11 15">3.4.19.12</ecNumber>
    </recommendedName>
</protein>
<dbReference type="PROSITE" id="PS50030">
    <property type="entry name" value="UBA"/>
    <property type="match status" value="2"/>
</dbReference>
<comment type="catalytic activity">
    <reaction evidence="1 11 15">
        <text>Thiol-dependent hydrolysis of ester, thioester, amide, peptide and isopeptide bonds formed by the C-terminal Gly of ubiquitin (a 76-residue protein attached to proteins as an intracellular targeting signal).</text>
        <dbReference type="EC" id="3.4.19.12"/>
    </reaction>
</comment>
<evidence type="ECO:0000259" key="18">
    <source>
        <dbReference type="PROSITE" id="PS50235"/>
    </source>
</evidence>
<keyword evidence="8 11" id="KW-0378">Hydrolase</keyword>
<evidence type="ECO:0000256" key="1">
    <source>
        <dbReference type="ARBA" id="ARBA00000707"/>
    </source>
</evidence>
<dbReference type="AlphaFoldDB" id="A0A1A0HJG6"/>
<dbReference type="Gene3D" id="3.90.70.10">
    <property type="entry name" value="Cysteine proteinases"/>
    <property type="match status" value="2"/>
</dbReference>
<feature type="compositionally biased region" description="Polar residues" evidence="16">
    <location>
        <begin position="578"/>
        <end position="591"/>
    </location>
</feature>
<keyword evidence="6 14" id="KW-0863">Zinc-finger</keyword>
<feature type="binding site" evidence="13">
    <location>
        <position position="193"/>
    </location>
    <ligand>
        <name>Zn(2+)</name>
        <dbReference type="ChEBI" id="CHEBI:29105"/>
    </ligand>
</feature>
<evidence type="ECO:0000256" key="16">
    <source>
        <dbReference type="SAM" id="MobiDB-lite"/>
    </source>
</evidence>
<evidence type="ECO:0000256" key="3">
    <source>
        <dbReference type="ARBA" id="ARBA00022670"/>
    </source>
</evidence>
<dbReference type="SUPFAM" id="SSF54001">
    <property type="entry name" value="Cysteine proteinases"/>
    <property type="match status" value="1"/>
</dbReference>
<feature type="binding site" evidence="13">
    <location>
        <position position="213"/>
    </location>
    <ligand>
        <name>Zn(2+)</name>
        <dbReference type="ChEBI" id="CHEBI:29105"/>
    </ligand>
</feature>
<dbReference type="GO" id="GO:0016579">
    <property type="term" value="P:protein deubiquitination"/>
    <property type="evidence" value="ECO:0007669"/>
    <property type="project" value="InterPro"/>
</dbReference>
<dbReference type="GO" id="GO:0005634">
    <property type="term" value="C:nucleus"/>
    <property type="evidence" value="ECO:0007669"/>
    <property type="project" value="TreeGrafter"/>
</dbReference>
<sequence>MAALDYIQQASSGLPAAVSAADKVYKDDCMYSFDDAENNARGLDVCMSCFQAFARAGHKDYTAEHYERKRHALFVNITRLRKPPRAAGPAAEAGAAAETAARHKAPRLEIVEHNERDLYDETSSVYVAPLDVSVATSACPAGVAALARDILAADAASVAADIQAWQLQVFPCQHSLATTPASGPASPGSLAHCARCPLRENLWVCLDCGAVGCGREQFGSALKGNSHALSHYELTGHAVAVKLGSLSADDEDSCDCYCYLCNDEVKVPQLASKLRPFGVDLSSAVKSEKSLVELNVHTNQSWQFSVDGAAGAAMAPVFGPGRTGLRNLGNSCYLNSVLQALFCLPSYRAFFAPMRFDPAVPNAALHLPSQMLKMYDGLVSGRYSKPSAAADDMYQAGIRPSAFKALIGADHPEFQTNKQQDANEFLLYLFDRLDRHFGLSLNRDFKFLAGSKVVCSACRTGSRSSNLVDNISVPIPCKVLGSDAHGKHIYEEVSLADSFRAYAAQEHVENYTCENCGATDLTTKQEGFVSFPKNLVVSVQRITLVNWVPVKQEIPISVPDQIDVTEHKTPGFVEGETESQPKAQSPAANDFSPNQEVLTTLLCMGFSEPRCLRALYNTSNNDAEEAMNWVFAHMDDPDIDDPFDPDFPPPTNRAVDEAAPEAIDNLVSMGFGALLAKKALVLNQNNVNASIEWLFNNPDDDGVIEDDAKPVINLQDEVDKLTSELEKEPSTDKQGKYNLKAVICHKGTSPHTGHYVAFIKQDGDWILYNDEKVVRCGENIDEIKKNAYIYFFERQ</sequence>
<organism evidence="20 21">
    <name type="scientific">Metschnikowia bicuspidata var. bicuspidata NRRL YB-4993</name>
    <dbReference type="NCBI Taxonomy" id="869754"/>
    <lineage>
        <taxon>Eukaryota</taxon>
        <taxon>Fungi</taxon>
        <taxon>Dikarya</taxon>
        <taxon>Ascomycota</taxon>
        <taxon>Saccharomycotina</taxon>
        <taxon>Pichiomycetes</taxon>
        <taxon>Metschnikowiaceae</taxon>
        <taxon>Metschnikowia</taxon>
    </lineage>
</organism>
<evidence type="ECO:0000313" key="21">
    <source>
        <dbReference type="Proteomes" id="UP000092555"/>
    </source>
</evidence>
<keyword evidence="4 11" id="KW-0479">Metal-binding</keyword>
<evidence type="ECO:0000256" key="15">
    <source>
        <dbReference type="RuleBase" id="RU366025"/>
    </source>
</evidence>
<keyword evidence="10 11" id="KW-0862">Zinc</keyword>
<dbReference type="EMBL" id="LXTC01000001">
    <property type="protein sequence ID" value="OBA24141.1"/>
    <property type="molecule type" value="Genomic_DNA"/>
</dbReference>
<dbReference type="EC" id="3.4.19.12" evidence="11 15"/>
<gene>
    <name evidence="20" type="ORF">METBIDRAFT_10308</name>
</gene>
<feature type="active site" description="Proton acceptor" evidence="12">
    <location>
        <position position="754"/>
    </location>
</feature>
<dbReference type="OrthoDB" id="361536at2759"/>
<feature type="domain" description="USP" evidence="18">
    <location>
        <begin position="323"/>
        <end position="795"/>
    </location>
</feature>
<evidence type="ECO:0000256" key="10">
    <source>
        <dbReference type="ARBA" id="ARBA00022833"/>
    </source>
</evidence>
<feature type="region of interest" description="Disordered" evidence="16">
    <location>
        <begin position="572"/>
        <end position="591"/>
    </location>
</feature>
<dbReference type="InterPro" id="IPR018200">
    <property type="entry name" value="USP_CS"/>
</dbReference>
<dbReference type="Gene3D" id="1.10.8.10">
    <property type="entry name" value="DNA helicase RuvA subunit, C-terminal domain"/>
    <property type="match status" value="2"/>
</dbReference>
<dbReference type="STRING" id="869754.A0A1A0HJG6"/>
<dbReference type="GO" id="GO:0008270">
    <property type="term" value="F:zinc ion binding"/>
    <property type="evidence" value="ECO:0007669"/>
    <property type="project" value="UniProtKB-UniRule"/>
</dbReference>
<evidence type="ECO:0000256" key="9">
    <source>
        <dbReference type="ARBA" id="ARBA00022807"/>
    </source>
</evidence>
<dbReference type="InterPro" id="IPR016652">
    <property type="entry name" value="Ubiquitinyl_hydrolase"/>
</dbReference>
<dbReference type="InterPro" id="IPR009060">
    <property type="entry name" value="UBA-like_sf"/>
</dbReference>
<dbReference type="PROSITE" id="PS00973">
    <property type="entry name" value="USP_2"/>
    <property type="match status" value="1"/>
</dbReference>
<proteinExistence type="inferred from homology"/>
<evidence type="ECO:0000256" key="5">
    <source>
        <dbReference type="ARBA" id="ARBA00022737"/>
    </source>
</evidence>
<keyword evidence="5" id="KW-0677">Repeat</keyword>
<comment type="caution">
    <text evidence="20">The sequence shown here is derived from an EMBL/GenBank/DDBJ whole genome shotgun (WGS) entry which is preliminary data.</text>
</comment>
<dbReference type="Pfam" id="PF17807">
    <property type="entry name" value="zf-UBP_var"/>
    <property type="match status" value="1"/>
</dbReference>
<dbReference type="InterPro" id="IPR033864">
    <property type="entry name" value="UBA2_scUBP14-like"/>
</dbReference>
<evidence type="ECO:0000256" key="2">
    <source>
        <dbReference type="ARBA" id="ARBA00009085"/>
    </source>
</evidence>
<dbReference type="PROSITE" id="PS50235">
    <property type="entry name" value="USP_3"/>
    <property type="match status" value="1"/>
</dbReference>
<dbReference type="InterPro" id="IPR001394">
    <property type="entry name" value="Peptidase_C19_UCH"/>
</dbReference>
<dbReference type="SMART" id="SM00165">
    <property type="entry name" value="UBA"/>
    <property type="match status" value="2"/>
</dbReference>
<dbReference type="SMART" id="SM00290">
    <property type="entry name" value="ZnF_UBP"/>
    <property type="match status" value="2"/>
</dbReference>
<dbReference type="CDD" id="cd02658">
    <property type="entry name" value="Peptidase_C19B"/>
    <property type="match status" value="1"/>
</dbReference>
<dbReference type="PROSITE" id="PS50271">
    <property type="entry name" value="ZF_UBP"/>
    <property type="match status" value="1"/>
</dbReference>
<dbReference type="GO" id="GO:0005829">
    <property type="term" value="C:cytosol"/>
    <property type="evidence" value="ECO:0007669"/>
    <property type="project" value="TreeGrafter"/>
</dbReference>
<evidence type="ECO:0000256" key="12">
    <source>
        <dbReference type="PIRSR" id="PIRSR016308-1"/>
    </source>
</evidence>
<keyword evidence="9 11" id="KW-0788">Thiol protease</keyword>
<evidence type="ECO:0000256" key="6">
    <source>
        <dbReference type="ARBA" id="ARBA00022771"/>
    </source>
</evidence>
<evidence type="ECO:0000256" key="7">
    <source>
        <dbReference type="ARBA" id="ARBA00022786"/>
    </source>
</evidence>
<evidence type="ECO:0000256" key="14">
    <source>
        <dbReference type="PROSITE-ProRule" id="PRU00502"/>
    </source>
</evidence>
<dbReference type="InterPro" id="IPR015940">
    <property type="entry name" value="UBA"/>
</dbReference>
<dbReference type="Pfam" id="PF00627">
    <property type="entry name" value="UBA"/>
    <property type="match status" value="1"/>
</dbReference>
<evidence type="ECO:0000256" key="11">
    <source>
        <dbReference type="PIRNR" id="PIRNR016308"/>
    </source>
</evidence>
<evidence type="ECO:0000259" key="19">
    <source>
        <dbReference type="PROSITE" id="PS50271"/>
    </source>
</evidence>
<dbReference type="Proteomes" id="UP000092555">
    <property type="component" value="Unassembled WGS sequence"/>
</dbReference>
<dbReference type="InterPro" id="IPR013083">
    <property type="entry name" value="Znf_RING/FYVE/PHD"/>
</dbReference>